<feature type="non-terminal residue" evidence="1">
    <location>
        <position position="357"/>
    </location>
</feature>
<dbReference type="OrthoDB" id="10473667at2759"/>
<dbReference type="Proteomes" id="UP000601435">
    <property type="component" value="Unassembled WGS sequence"/>
</dbReference>
<accession>A0A812IX53</accession>
<name>A0A812IX53_9DINO</name>
<dbReference type="EMBL" id="CAJNJA010004015">
    <property type="protein sequence ID" value="CAE7177385.1"/>
    <property type="molecule type" value="Genomic_DNA"/>
</dbReference>
<sequence length="357" mass="37993">FTFKHASRWFTLCHASSILRDCIYFRWVSDATAAGHKGGACWLLDGNVTEVLNPLATSGPKVCPAGSSERVKVMSNVVNSVLAPTVAPTKVDVPTSALSVDTSTAAPAKEAFTNSAGAGAKSTVSEHAVGAVPVMVGQVVAPVLDCDWRRRPFVGTWMFVAVGFCFQLTQGGPTLAVIVCRYRPPDELPSAALPVIVPEHLKVLSLPSNPALQCLFTGSLNMPSVGRSASFEEGPVDSSARARARIAFTECKAIPESQWAGSPGQLSAFERKTPEAACNSTHPELPKEAIEPGPPTVKMAPTVLFTCCIYDHALAVSTERSESRSPRCSLRDRGEDEGLAGLWGDSWFQALLKALRV</sequence>
<keyword evidence="2" id="KW-1185">Reference proteome</keyword>
<evidence type="ECO:0000313" key="1">
    <source>
        <dbReference type="EMBL" id="CAE7177385.1"/>
    </source>
</evidence>
<protein>
    <submittedName>
        <fullName evidence="1">Uncharacterized protein</fullName>
    </submittedName>
</protein>
<reference evidence="1" key="1">
    <citation type="submission" date="2021-02" db="EMBL/GenBank/DDBJ databases">
        <authorList>
            <person name="Dougan E. K."/>
            <person name="Rhodes N."/>
            <person name="Thang M."/>
            <person name="Chan C."/>
        </authorList>
    </citation>
    <scope>NUCLEOTIDE SEQUENCE</scope>
</reference>
<organism evidence="1 2">
    <name type="scientific">Symbiodinium necroappetens</name>
    <dbReference type="NCBI Taxonomy" id="1628268"/>
    <lineage>
        <taxon>Eukaryota</taxon>
        <taxon>Sar</taxon>
        <taxon>Alveolata</taxon>
        <taxon>Dinophyceae</taxon>
        <taxon>Suessiales</taxon>
        <taxon>Symbiodiniaceae</taxon>
        <taxon>Symbiodinium</taxon>
    </lineage>
</organism>
<dbReference type="AlphaFoldDB" id="A0A812IX53"/>
<gene>
    <name evidence="1" type="ORF">SNEC2469_LOCUS628</name>
</gene>
<evidence type="ECO:0000313" key="2">
    <source>
        <dbReference type="Proteomes" id="UP000601435"/>
    </source>
</evidence>
<proteinExistence type="predicted"/>
<comment type="caution">
    <text evidence="1">The sequence shown here is derived from an EMBL/GenBank/DDBJ whole genome shotgun (WGS) entry which is preliminary data.</text>
</comment>